<dbReference type="AlphaFoldDB" id="A0A8H4K8L4"/>
<feature type="compositionally biased region" description="Low complexity" evidence="1">
    <location>
        <begin position="1"/>
        <end position="21"/>
    </location>
</feature>
<evidence type="ECO:0000313" key="3">
    <source>
        <dbReference type="Proteomes" id="UP000605986"/>
    </source>
</evidence>
<evidence type="ECO:0000313" key="2">
    <source>
        <dbReference type="EMBL" id="KAF4446722.1"/>
    </source>
</evidence>
<accession>A0A8H4K8L4</accession>
<evidence type="ECO:0000256" key="1">
    <source>
        <dbReference type="SAM" id="MobiDB-lite"/>
    </source>
</evidence>
<dbReference type="OrthoDB" id="5098927at2759"/>
<dbReference type="Proteomes" id="UP000605986">
    <property type="component" value="Unassembled WGS sequence"/>
</dbReference>
<reference evidence="2" key="1">
    <citation type="submission" date="2020-01" db="EMBL/GenBank/DDBJ databases">
        <title>Identification and distribution of gene clusters putatively required for synthesis of sphingolipid metabolism inhibitors in phylogenetically diverse species of the filamentous fungus Fusarium.</title>
        <authorList>
            <person name="Kim H.-S."/>
            <person name="Busman M."/>
            <person name="Brown D.W."/>
            <person name="Divon H."/>
            <person name="Uhlig S."/>
            <person name="Proctor R.H."/>
        </authorList>
    </citation>
    <scope>NUCLEOTIDE SEQUENCE</scope>
    <source>
        <strain evidence="2">NRRL 53441</strain>
    </source>
</reference>
<dbReference type="EMBL" id="JAADJG010000445">
    <property type="protein sequence ID" value="KAF4446722.1"/>
    <property type="molecule type" value="Genomic_DNA"/>
</dbReference>
<proteinExistence type="predicted"/>
<organism evidence="2 3">
    <name type="scientific">Fusarium austroafricanum</name>
    <dbReference type="NCBI Taxonomy" id="2364996"/>
    <lineage>
        <taxon>Eukaryota</taxon>
        <taxon>Fungi</taxon>
        <taxon>Dikarya</taxon>
        <taxon>Ascomycota</taxon>
        <taxon>Pezizomycotina</taxon>
        <taxon>Sordariomycetes</taxon>
        <taxon>Hypocreomycetidae</taxon>
        <taxon>Hypocreales</taxon>
        <taxon>Nectriaceae</taxon>
        <taxon>Fusarium</taxon>
        <taxon>Fusarium concolor species complex</taxon>
    </lineage>
</organism>
<comment type="caution">
    <text evidence="2">The sequence shown here is derived from an EMBL/GenBank/DDBJ whole genome shotgun (WGS) entry which is preliminary data.</text>
</comment>
<protein>
    <submittedName>
        <fullName evidence="2">Uncharacterized protein</fullName>
    </submittedName>
</protein>
<gene>
    <name evidence="2" type="ORF">F53441_9655</name>
</gene>
<name>A0A8H4K8L4_9HYPO</name>
<sequence length="182" mass="19723">MSVTTSADSTAESTTEFTTTARPPGPTSISIFPNEGTEASGPLKVTEGLGYYVYFKNENSDYVTGNFLLNNQGRVTTDSRILCAYFNPYSQYEDISPCPPNLPPGNSFAFNQCQLGSNGQLDCSVQGRYCTSEVLFEISCHEERGLCSTFYIKNMESNGYGLRIGPSGLALPQVQLTARSAA</sequence>
<feature type="region of interest" description="Disordered" evidence="1">
    <location>
        <begin position="1"/>
        <end position="37"/>
    </location>
</feature>
<keyword evidence="3" id="KW-1185">Reference proteome</keyword>